<protein>
    <submittedName>
        <fullName evidence="3">DUF1311 domain-containing protein</fullName>
    </submittedName>
</protein>
<dbReference type="EMBL" id="ABFEVW020000043">
    <property type="protein sequence ID" value="EKU3570454.1"/>
    <property type="molecule type" value="Genomic_DNA"/>
</dbReference>
<feature type="domain" description="Lysozyme inhibitor LprI-like N-terminal" evidence="2">
    <location>
        <begin position="21"/>
        <end position="109"/>
    </location>
</feature>
<gene>
    <name evidence="3" type="ORF">MKP18_003936</name>
    <name evidence="4" type="ORF">MKP18_003937</name>
</gene>
<dbReference type="InterPro" id="IPR009739">
    <property type="entry name" value="LprI-like_N"/>
</dbReference>
<feature type="signal peptide" evidence="1">
    <location>
        <begin position="1"/>
        <end position="19"/>
    </location>
</feature>
<dbReference type="RefSeq" id="WP_031960726.1">
    <property type="nucleotide sequence ID" value="NZ_CP033876.1"/>
</dbReference>
<keyword evidence="1" id="KW-0732">Signal</keyword>
<name>A0AAD2U602_ACIBA</name>
<organism evidence="3">
    <name type="scientific">Acinetobacter baumannii</name>
    <dbReference type="NCBI Taxonomy" id="470"/>
    <lineage>
        <taxon>Bacteria</taxon>
        <taxon>Pseudomonadati</taxon>
        <taxon>Pseudomonadota</taxon>
        <taxon>Gammaproteobacteria</taxon>
        <taxon>Moraxellales</taxon>
        <taxon>Moraxellaceae</taxon>
        <taxon>Acinetobacter</taxon>
        <taxon>Acinetobacter calcoaceticus/baumannii complex</taxon>
    </lineage>
</organism>
<evidence type="ECO:0000313" key="4">
    <source>
        <dbReference type="EMBL" id="EMN1073552.1"/>
    </source>
</evidence>
<proteinExistence type="predicted"/>
<evidence type="ECO:0000313" key="3">
    <source>
        <dbReference type="EMBL" id="EKU3570454.1"/>
    </source>
</evidence>
<evidence type="ECO:0000256" key="1">
    <source>
        <dbReference type="SAM" id="SignalP"/>
    </source>
</evidence>
<reference evidence="3" key="1">
    <citation type="submission" date="2023-06" db="EMBL/GenBank/DDBJ databases">
        <authorList>
            <consortium name="Clinical and Environmental Microbiology Branch: Whole genome sequencing antimicrobial resistance pathogens in the healthcare setting"/>
        </authorList>
    </citation>
    <scope>NUCLEOTIDE SEQUENCE</scope>
    <source>
        <strain evidence="3">2021GN-00227</strain>
    </source>
</reference>
<dbReference type="AlphaFoldDB" id="A0AAD2U602"/>
<sequence length="116" mass="13236">MKRILLIILSSFFSISAFADCSNTKTAFEAQKCLNQEVKTLKTQLNAIYKKAYEATSAKEELDSAQKQWLAFKEKQCGDFVVAETQGSPATVEYDLTCQSILYKQRIVFLKEMFKL</sequence>
<feature type="chain" id="PRO_5041852621" evidence="1">
    <location>
        <begin position="20"/>
        <end position="116"/>
    </location>
</feature>
<evidence type="ECO:0000259" key="2">
    <source>
        <dbReference type="Pfam" id="PF07007"/>
    </source>
</evidence>
<comment type="caution">
    <text evidence="3">The sequence shown here is derived from an EMBL/GenBank/DDBJ whole genome shotgun (WGS) entry which is preliminary data.</text>
</comment>
<accession>A0AAD2U602</accession>
<dbReference type="Pfam" id="PF07007">
    <property type="entry name" value="LprI"/>
    <property type="match status" value="1"/>
</dbReference>
<dbReference type="EMBL" id="ABFEVW030000044">
    <property type="protein sequence ID" value="EMN1073552.1"/>
    <property type="molecule type" value="Genomic_DNA"/>
</dbReference>
<dbReference type="Gene3D" id="1.20.1270.180">
    <property type="match status" value="1"/>
</dbReference>